<dbReference type="PANTHER" id="PTHR33164:SF99">
    <property type="entry name" value="MARR FAMILY REGULATORY PROTEIN"/>
    <property type="match status" value="1"/>
</dbReference>
<dbReference type="KEGG" id="nno:NONO_c20670"/>
<feature type="domain" description="HTH marR-type" evidence="1">
    <location>
        <begin position="1"/>
        <end position="126"/>
    </location>
</feature>
<dbReference type="Proteomes" id="UP000019150">
    <property type="component" value="Chromosome"/>
</dbReference>
<reference evidence="2 3" key="1">
    <citation type="journal article" date="2014" name="Appl. Environ. Microbiol.">
        <title>Insights into the Microbial Degradation of Rubber and Gutta-Percha by Analysis of the Complete Genome of Nocardia nova SH22a.</title>
        <authorList>
            <person name="Luo Q."/>
            <person name="Hiessl S."/>
            <person name="Poehlein A."/>
            <person name="Daniel R."/>
            <person name="Steinbuchel A."/>
        </authorList>
    </citation>
    <scope>NUCLEOTIDE SEQUENCE [LARGE SCALE GENOMIC DNA]</scope>
    <source>
        <strain evidence="2">SH22a</strain>
    </source>
</reference>
<organism evidence="2 3">
    <name type="scientific">Nocardia nova SH22a</name>
    <dbReference type="NCBI Taxonomy" id="1415166"/>
    <lineage>
        <taxon>Bacteria</taxon>
        <taxon>Bacillati</taxon>
        <taxon>Actinomycetota</taxon>
        <taxon>Actinomycetes</taxon>
        <taxon>Mycobacteriales</taxon>
        <taxon>Nocardiaceae</taxon>
        <taxon>Nocardia</taxon>
    </lineage>
</organism>
<protein>
    <submittedName>
        <fullName evidence="2">Putative transcriptional regulator, MarR family</fullName>
    </submittedName>
</protein>
<evidence type="ECO:0000259" key="1">
    <source>
        <dbReference type="PROSITE" id="PS50995"/>
    </source>
</evidence>
<name>W5TI38_9NOCA</name>
<dbReference type="InterPro" id="IPR036388">
    <property type="entry name" value="WH-like_DNA-bd_sf"/>
</dbReference>
<gene>
    <name evidence="2" type="ORF">NONO_c20670</name>
</gene>
<dbReference type="SUPFAM" id="SSF46785">
    <property type="entry name" value="Winged helix' DNA-binding domain"/>
    <property type="match status" value="1"/>
</dbReference>
<dbReference type="GO" id="GO:0006950">
    <property type="term" value="P:response to stress"/>
    <property type="evidence" value="ECO:0007669"/>
    <property type="project" value="TreeGrafter"/>
</dbReference>
<dbReference type="InterPro" id="IPR000835">
    <property type="entry name" value="HTH_MarR-typ"/>
</dbReference>
<evidence type="ECO:0000313" key="2">
    <source>
        <dbReference type="EMBL" id="AHH16866.1"/>
    </source>
</evidence>
<dbReference type="AlphaFoldDB" id="W5TI38"/>
<dbReference type="PRINTS" id="PR00598">
    <property type="entry name" value="HTHMARR"/>
</dbReference>
<dbReference type="STRING" id="1415166.NONO_c20670"/>
<dbReference type="HOGENOM" id="CLU_083287_4_2_11"/>
<dbReference type="Pfam" id="PF12802">
    <property type="entry name" value="MarR_2"/>
    <property type="match status" value="1"/>
</dbReference>
<dbReference type="Gene3D" id="1.10.10.10">
    <property type="entry name" value="Winged helix-like DNA-binding domain superfamily/Winged helix DNA-binding domain"/>
    <property type="match status" value="1"/>
</dbReference>
<accession>W5TI38</accession>
<dbReference type="GO" id="GO:0003700">
    <property type="term" value="F:DNA-binding transcription factor activity"/>
    <property type="evidence" value="ECO:0007669"/>
    <property type="project" value="InterPro"/>
</dbReference>
<dbReference type="PANTHER" id="PTHR33164">
    <property type="entry name" value="TRANSCRIPTIONAL REGULATOR, MARR FAMILY"/>
    <property type="match status" value="1"/>
</dbReference>
<keyword evidence="3" id="KW-1185">Reference proteome</keyword>
<dbReference type="EMBL" id="CP006850">
    <property type="protein sequence ID" value="AHH16866.1"/>
    <property type="molecule type" value="Genomic_DNA"/>
</dbReference>
<dbReference type="PATRIC" id="fig|1415166.3.peg.2100"/>
<dbReference type="InterPro" id="IPR039422">
    <property type="entry name" value="MarR/SlyA-like"/>
</dbReference>
<sequence>MYLAHRYARAATNEALREFGIELRHLGVLNMLAQDGPMNQRTLVDRLQMDKSSMVYVIDELERQGLAERRRDPRDRRSYQVSITGEGRDRVAAAAAATEVVMDRLCEPLSGPERRRLSELLARFIAHAQG</sequence>
<dbReference type="InterPro" id="IPR036390">
    <property type="entry name" value="WH_DNA-bd_sf"/>
</dbReference>
<proteinExistence type="predicted"/>
<evidence type="ECO:0000313" key="3">
    <source>
        <dbReference type="Proteomes" id="UP000019150"/>
    </source>
</evidence>
<dbReference type="PROSITE" id="PS50995">
    <property type="entry name" value="HTH_MARR_2"/>
    <property type="match status" value="1"/>
</dbReference>
<dbReference type="eggNOG" id="COG1846">
    <property type="taxonomic scope" value="Bacteria"/>
</dbReference>
<dbReference type="SMART" id="SM00347">
    <property type="entry name" value="HTH_MARR"/>
    <property type="match status" value="1"/>
</dbReference>